<reference evidence="2 3" key="1">
    <citation type="submission" date="2014-03" db="EMBL/GenBank/DDBJ databases">
        <title>Draft Genome of Photorhabdus temperata Meg1.</title>
        <authorList>
            <person name="Hurst S.G.IV."/>
            <person name="Morris K."/>
            <person name="Thomas K."/>
            <person name="Tisa L.S."/>
        </authorList>
    </citation>
    <scope>NUCLEOTIDE SEQUENCE [LARGE SCALE GENOMIC DNA]</scope>
    <source>
        <strain evidence="2 3">Meg1</strain>
    </source>
</reference>
<evidence type="ECO:0000313" key="3">
    <source>
        <dbReference type="Proteomes" id="UP000028002"/>
    </source>
</evidence>
<organism evidence="2 3">
    <name type="scientific">Photorhabdus temperata subsp. temperata Meg1</name>
    <dbReference type="NCBI Taxonomy" id="1393735"/>
    <lineage>
        <taxon>Bacteria</taxon>
        <taxon>Pseudomonadati</taxon>
        <taxon>Pseudomonadota</taxon>
        <taxon>Gammaproteobacteria</taxon>
        <taxon>Enterobacterales</taxon>
        <taxon>Morganellaceae</taxon>
        <taxon>Photorhabdus</taxon>
    </lineage>
</organism>
<sequence length="257" mass="29336">MWAAVVIVVLVCGYVYTNSHLPSRFKQNKAIGWNAYFEVARQGGFFLIAGFCLALTLSCLIFAVMMLLNIPVYFGVKYIPFTFAHDLFNSRLVGMSVFSFLILSFTVLISISASYNAEKDFRNPEKRNGIFKEIASNSAIESLLLESIESGLLLLITLKSRKVYVGMVDEARFHHLDTDTIVIIPFMSGYRDKDTLTFCAEHNYADHYRNEDITLTSKPLSVYQFRHVLPLEQIESLSLFNPETYDKFQEVIKDKSN</sequence>
<gene>
    <name evidence="2" type="ORF">MEG1DRAFT_03079</name>
</gene>
<dbReference type="PATRIC" id="fig|1393735.3.peg.3132"/>
<dbReference type="Proteomes" id="UP000028002">
    <property type="component" value="Unassembled WGS sequence"/>
</dbReference>
<keyword evidence="1" id="KW-1133">Transmembrane helix</keyword>
<keyword evidence="1" id="KW-0472">Membrane</keyword>
<dbReference type="EMBL" id="JGVH01000052">
    <property type="protein sequence ID" value="KER02261.1"/>
    <property type="molecule type" value="Genomic_DNA"/>
</dbReference>
<accession>A0A081RUA8</accession>
<evidence type="ECO:0000313" key="2">
    <source>
        <dbReference type="EMBL" id="KER02261.1"/>
    </source>
</evidence>
<feature type="transmembrane region" description="Helical" evidence="1">
    <location>
        <begin position="45"/>
        <end position="71"/>
    </location>
</feature>
<comment type="caution">
    <text evidence="2">The sequence shown here is derived from an EMBL/GenBank/DDBJ whole genome shotgun (WGS) entry which is preliminary data.</text>
</comment>
<dbReference type="RefSeq" id="WP_023044126.1">
    <property type="nucleotide sequence ID" value="NZ_CAWLUD010000052.1"/>
</dbReference>
<evidence type="ECO:0008006" key="4">
    <source>
        <dbReference type="Google" id="ProtNLM"/>
    </source>
</evidence>
<proteinExistence type="predicted"/>
<evidence type="ECO:0000256" key="1">
    <source>
        <dbReference type="SAM" id="Phobius"/>
    </source>
</evidence>
<protein>
    <recommendedName>
        <fullName evidence="4">Transmembrane protein</fullName>
    </recommendedName>
</protein>
<dbReference type="AlphaFoldDB" id="A0A081RUA8"/>
<name>A0A081RUA8_PHOTE</name>
<keyword evidence="1" id="KW-0812">Transmembrane</keyword>
<feature type="transmembrane region" description="Helical" evidence="1">
    <location>
        <begin position="92"/>
        <end position="115"/>
    </location>
</feature>